<comment type="caution">
    <text evidence="1">The sequence shown here is derived from an EMBL/GenBank/DDBJ whole genome shotgun (WGS) entry which is preliminary data.</text>
</comment>
<dbReference type="AlphaFoldDB" id="A0A2V1P3L5"/>
<dbReference type="Pfam" id="PF12974">
    <property type="entry name" value="Phosphonate-bd"/>
    <property type="match status" value="1"/>
</dbReference>
<organism evidence="1 2">
    <name type="scientific">Salibaculum griseiflavum</name>
    <dbReference type="NCBI Taxonomy" id="1914409"/>
    <lineage>
        <taxon>Bacteria</taxon>
        <taxon>Pseudomonadati</taxon>
        <taxon>Pseudomonadota</taxon>
        <taxon>Alphaproteobacteria</taxon>
        <taxon>Rhodobacterales</taxon>
        <taxon>Roseobacteraceae</taxon>
        <taxon>Salibaculum</taxon>
    </lineage>
</organism>
<accession>A0A2V1P3L5</accession>
<gene>
    <name evidence="1" type="ORF">DFK10_09085</name>
</gene>
<proteinExistence type="predicted"/>
<dbReference type="RefSeq" id="WP_109388710.1">
    <property type="nucleotide sequence ID" value="NZ_QETF01000008.1"/>
</dbReference>
<dbReference type="Gene3D" id="3.40.190.10">
    <property type="entry name" value="Periplasmic binding protein-like II"/>
    <property type="match status" value="1"/>
</dbReference>
<reference evidence="2" key="1">
    <citation type="submission" date="2018-05" db="EMBL/GenBank/DDBJ databases">
        <authorList>
            <person name="Du Z."/>
            <person name="Wang X."/>
        </authorList>
    </citation>
    <scope>NUCLEOTIDE SEQUENCE [LARGE SCALE GENOMIC DNA]</scope>
    <source>
        <strain evidence="2">WDS4C29</strain>
    </source>
</reference>
<evidence type="ECO:0008006" key="3">
    <source>
        <dbReference type="Google" id="ProtNLM"/>
    </source>
</evidence>
<protein>
    <recommendedName>
        <fullName evidence="3">Phosphate ABC transporter substrate-binding protein</fullName>
    </recommendedName>
</protein>
<sequence length="247" mass="26450">MIAALPMYDRPETRAATDRFWELTRDALSLHGIDAPEALTRDRDPWDIWQAPDLVLAQTCGLPYRARLHGTVTLIGAADFNLPGCAPGEYNSVILGRADSLPDAPVLAVNEALSQSGWAALHGFCQYNHVTPSDIVFTGAHRASVRAVLDGQADLAACDAQTWWLMQQHDAWAASAVEIARTPPTPGLPFITRAGQDPAPYLEALRDACAALPAVDRAALNLRGIVAMTPARYTALPIPQAPASSPA</sequence>
<keyword evidence="2" id="KW-1185">Reference proteome</keyword>
<dbReference type="Proteomes" id="UP000245293">
    <property type="component" value="Unassembled WGS sequence"/>
</dbReference>
<dbReference type="OrthoDB" id="7353682at2"/>
<name>A0A2V1P3L5_9RHOB</name>
<evidence type="ECO:0000313" key="2">
    <source>
        <dbReference type="Proteomes" id="UP000245293"/>
    </source>
</evidence>
<evidence type="ECO:0000313" key="1">
    <source>
        <dbReference type="EMBL" id="PWG16916.1"/>
    </source>
</evidence>
<dbReference type="EMBL" id="QETF01000008">
    <property type="protein sequence ID" value="PWG16916.1"/>
    <property type="molecule type" value="Genomic_DNA"/>
</dbReference>